<protein>
    <submittedName>
        <fullName evidence="1">Uncharacterized protein</fullName>
    </submittedName>
</protein>
<gene>
    <name evidence="1" type="ORF">OCBIM_22004076mg</name>
</gene>
<sequence>MRKINYVCIYFLRCVYFHNNIYCRIMCNMKRILVKWEMPLDFYISSVSKLITVDLYLLCFTFPYHQICF</sequence>
<dbReference type="EMBL" id="KQ417133">
    <property type="protein sequence ID" value="KOF93570.1"/>
    <property type="molecule type" value="Genomic_DNA"/>
</dbReference>
<reference evidence="1" key="1">
    <citation type="submission" date="2015-07" db="EMBL/GenBank/DDBJ databases">
        <title>MeaNS - Measles Nucleotide Surveillance Program.</title>
        <authorList>
            <person name="Tran T."/>
            <person name="Druce J."/>
        </authorList>
    </citation>
    <scope>NUCLEOTIDE SEQUENCE</scope>
    <source>
        <strain evidence="1">UCB-OBI-ISO-001</strain>
        <tissue evidence="1">Gonad</tissue>
    </source>
</reference>
<name>A0A0L8HXP9_OCTBM</name>
<accession>A0A0L8HXP9</accession>
<proteinExistence type="predicted"/>
<organism evidence="1">
    <name type="scientific">Octopus bimaculoides</name>
    <name type="common">California two-spotted octopus</name>
    <dbReference type="NCBI Taxonomy" id="37653"/>
    <lineage>
        <taxon>Eukaryota</taxon>
        <taxon>Metazoa</taxon>
        <taxon>Spiralia</taxon>
        <taxon>Lophotrochozoa</taxon>
        <taxon>Mollusca</taxon>
        <taxon>Cephalopoda</taxon>
        <taxon>Coleoidea</taxon>
        <taxon>Octopodiformes</taxon>
        <taxon>Octopoda</taxon>
        <taxon>Incirrata</taxon>
        <taxon>Octopodidae</taxon>
        <taxon>Octopus</taxon>
    </lineage>
</organism>
<evidence type="ECO:0000313" key="1">
    <source>
        <dbReference type="EMBL" id="KOF93570.1"/>
    </source>
</evidence>
<dbReference type="AlphaFoldDB" id="A0A0L8HXP9"/>